<dbReference type="OrthoDB" id="17415at2759"/>
<proteinExistence type="inferred from homology"/>
<comment type="subcellular location">
    <subcellularLocation>
        <location evidence="1 7">Mitochondrion</location>
    </subcellularLocation>
</comment>
<dbReference type="GO" id="GO:0035243">
    <property type="term" value="F:protein-arginine omega-N symmetric methyltransferase activity"/>
    <property type="evidence" value="ECO:0007669"/>
    <property type="project" value="UniProtKB-EC"/>
</dbReference>
<keyword evidence="3 7" id="KW-0489">Methyltransferase</keyword>
<comment type="function">
    <text evidence="7">Arginine methyltransferase involved in the assembly or stability of mitochondrial NADH:ubiquinone oxidoreductase complex (complex I).</text>
</comment>
<accession>A0A9P7BVW9</accession>
<organism evidence="8 9">
    <name type="scientific">Rhizopus oryzae</name>
    <name type="common">Mucormycosis agent</name>
    <name type="synonym">Rhizopus arrhizus var. delemar</name>
    <dbReference type="NCBI Taxonomy" id="64495"/>
    <lineage>
        <taxon>Eukaryota</taxon>
        <taxon>Fungi</taxon>
        <taxon>Fungi incertae sedis</taxon>
        <taxon>Mucoromycota</taxon>
        <taxon>Mucoromycotina</taxon>
        <taxon>Mucoromycetes</taxon>
        <taxon>Mucorales</taxon>
        <taxon>Mucorineae</taxon>
        <taxon>Rhizopodaceae</taxon>
        <taxon>Rhizopus</taxon>
    </lineage>
</organism>
<evidence type="ECO:0000256" key="3">
    <source>
        <dbReference type="ARBA" id="ARBA00022603"/>
    </source>
</evidence>
<dbReference type="EMBL" id="JAANQT010000251">
    <property type="protein sequence ID" value="KAG1312749.1"/>
    <property type="molecule type" value="Genomic_DNA"/>
</dbReference>
<keyword evidence="9" id="KW-1185">Reference proteome</keyword>
<dbReference type="InterPro" id="IPR038375">
    <property type="entry name" value="NDUFAF7_sf"/>
</dbReference>
<protein>
    <recommendedName>
        <fullName evidence="7">Protein arginine methyltransferase NDUFAF7</fullName>
        <ecNumber evidence="7">2.1.1.320</ecNumber>
    </recommendedName>
</protein>
<dbReference type="GO" id="GO:0005739">
    <property type="term" value="C:mitochondrion"/>
    <property type="evidence" value="ECO:0007669"/>
    <property type="project" value="UniProtKB-SubCell"/>
</dbReference>
<evidence type="ECO:0000256" key="4">
    <source>
        <dbReference type="ARBA" id="ARBA00022679"/>
    </source>
</evidence>
<gene>
    <name evidence="8" type="ORF">G6F64_002790</name>
</gene>
<evidence type="ECO:0000313" key="8">
    <source>
        <dbReference type="EMBL" id="KAG1312749.1"/>
    </source>
</evidence>
<dbReference type="Gene3D" id="3.40.50.12710">
    <property type="match status" value="1"/>
</dbReference>
<reference evidence="8" key="1">
    <citation type="journal article" date="2020" name="Microb. Genom.">
        <title>Genetic diversity of clinical and environmental Mucorales isolates obtained from an investigation of mucormycosis cases among solid organ transplant recipients.</title>
        <authorList>
            <person name="Nguyen M.H."/>
            <person name="Kaul D."/>
            <person name="Muto C."/>
            <person name="Cheng S.J."/>
            <person name="Richter R.A."/>
            <person name="Bruno V.M."/>
            <person name="Liu G."/>
            <person name="Beyhan S."/>
            <person name="Sundermann A.J."/>
            <person name="Mounaud S."/>
            <person name="Pasculle A.W."/>
            <person name="Nierman W.C."/>
            <person name="Driscoll E."/>
            <person name="Cumbie R."/>
            <person name="Clancy C.J."/>
            <person name="Dupont C.L."/>
        </authorList>
    </citation>
    <scope>NUCLEOTIDE SEQUENCE</scope>
    <source>
        <strain evidence="8">GL11</strain>
    </source>
</reference>
<dbReference type="SUPFAM" id="SSF53335">
    <property type="entry name" value="S-adenosyl-L-methionine-dependent methyltransferases"/>
    <property type="match status" value="1"/>
</dbReference>
<evidence type="ECO:0000256" key="2">
    <source>
        <dbReference type="ARBA" id="ARBA00005891"/>
    </source>
</evidence>
<dbReference type="PANTHER" id="PTHR12049:SF5">
    <property type="entry name" value="PROTEIN ARGININE METHYLTRANSFERASE NDUFAF7 HOMOLOG, MITOCHONDRIAL"/>
    <property type="match status" value="1"/>
</dbReference>
<dbReference type="GO" id="GO:0032259">
    <property type="term" value="P:methylation"/>
    <property type="evidence" value="ECO:0007669"/>
    <property type="project" value="UniProtKB-KW"/>
</dbReference>
<sequence>MLVRDFINDSLYNPNYGFFAKQPISFNNKEKEWEGDEDYIRLMSTIARTHGGVQSPHSYSSTELFQPWFAQAIAKYMVVEYKLSLYPHKDLIIYELNGGKGRLMPYILDYIKQHEPSVYQRTQYNLIELPHTAHQHIPEYDCPMTRFEQSIFDWNKLVTEQCFILGSEVLTRLGHDMIQYQGMTPHQGLVCIDSQGHYHQLFEPVGSDPLINRYLGFRKKLKTTSPSRTWDRFKRLSLSSNINDSYEFVPTKLFQLLDILRSYFPEHRLILTDYSSLPHTIEGLNAPLVQTPYKDRMVRCKTFRLPPGWYDIMFPTNFELLKETYHLMCHKRVKVLNLETFVERYEKTRKRTSNMKVFLT</sequence>
<name>A0A9P7BVW9_RHIOR</name>
<keyword evidence="5 7" id="KW-0496">Mitochondrion</keyword>
<dbReference type="Proteomes" id="UP000716291">
    <property type="component" value="Unassembled WGS sequence"/>
</dbReference>
<dbReference type="InterPro" id="IPR003788">
    <property type="entry name" value="NDUFAF7"/>
</dbReference>
<dbReference type="InterPro" id="IPR029063">
    <property type="entry name" value="SAM-dependent_MTases_sf"/>
</dbReference>
<evidence type="ECO:0000256" key="7">
    <source>
        <dbReference type="RuleBase" id="RU364114"/>
    </source>
</evidence>
<dbReference type="Pfam" id="PF02636">
    <property type="entry name" value="Methyltransf_28"/>
    <property type="match status" value="1"/>
</dbReference>
<comment type="catalytic activity">
    <reaction evidence="6 7">
        <text>L-arginyl-[protein] + 2 S-adenosyl-L-methionine = N(omega),N(omega)'-dimethyl-L-arginyl-[protein] + 2 S-adenosyl-L-homocysteine + 2 H(+)</text>
        <dbReference type="Rhea" id="RHEA:48108"/>
        <dbReference type="Rhea" id="RHEA-COMP:10532"/>
        <dbReference type="Rhea" id="RHEA-COMP:11992"/>
        <dbReference type="ChEBI" id="CHEBI:15378"/>
        <dbReference type="ChEBI" id="CHEBI:29965"/>
        <dbReference type="ChEBI" id="CHEBI:57856"/>
        <dbReference type="ChEBI" id="CHEBI:59789"/>
        <dbReference type="ChEBI" id="CHEBI:88221"/>
        <dbReference type="EC" id="2.1.1.320"/>
    </reaction>
</comment>
<evidence type="ECO:0000256" key="1">
    <source>
        <dbReference type="ARBA" id="ARBA00004173"/>
    </source>
</evidence>
<comment type="caution">
    <text evidence="8">The sequence shown here is derived from an EMBL/GenBank/DDBJ whole genome shotgun (WGS) entry which is preliminary data.</text>
</comment>
<dbReference type="PANTHER" id="PTHR12049">
    <property type="entry name" value="PROTEIN ARGININE METHYLTRANSFERASE NDUFAF7, MITOCHONDRIAL"/>
    <property type="match status" value="1"/>
</dbReference>
<evidence type="ECO:0000256" key="5">
    <source>
        <dbReference type="ARBA" id="ARBA00023128"/>
    </source>
</evidence>
<dbReference type="EC" id="2.1.1.320" evidence="7"/>
<evidence type="ECO:0000256" key="6">
    <source>
        <dbReference type="ARBA" id="ARBA00048612"/>
    </source>
</evidence>
<dbReference type="AlphaFoldDB" id="A0A9P7BVW9"/>
<keyword evidence="4 7" id="KW-0808">Transferase</keyword>
<evidence type="ECO:0000313" key="9">
    <source>
        <dbReference type="Proteomes" id="UP000716291"/>
    </source>
</evidence>
<comment type="similarity">
    <text evidence="2 7">Belongs to the NDUFAF7 family.</text>
</comment>